<dbReference type="AlphaFoldDB" id="A0A9D4TAZ4"/>
<evidence type="ECO:0000313" key="15">
    <source>
        <dbReference type="EMBL" id="KAH7984144.1"/>
    </source>
</evidence>
<comment type="caution">
    <text evidence="15">The sequence shown here is derived from an EMBL/GenBank/DDBJ whole genome shotgun (WGS) entry which is preliminary data.</text>
</comment>
<proteinExistence type="inferred from homology"/>
<evidence type="ECO:0000256" key="7">
    <source>
        <dbReference type="ARBA" id="ARBA00022824"/>
    </source>
</evidence>
<dbReference type="InterPro" id="IPR017972">
    <property type="entry name" value="Cyt_P450_CS"/>
</dbReference>
<keyword evidence="16" id="KW-1185">Reference proteome</keyword>
<evidence type="ECO:0000256" key="14">
    <source>
        <dbReference type="RuleBase" id="RU000461"/>
    </source>
</evidence>
<dbReference type="PANTHER" id="PTHR24292">
    <property type="entry name" value="CYTOCHROME P450"/>
    <property type="match status" value="1"/>
</dbReference>
<keyword evidence="10 13" id="KW-0408">Iron</keyword>
<evidence type="ECO:0000256" key="4">
    <source>
        <dbReference type="ARBA" id="ARBA00010617"/>
    </source>
</evidence>
<comment type="similarity">
    <text evidence="4 14">Belongs to the cytochrome P450 family.</text>
</comment>
<dbReference type="Pfam" id="PF00067">
    <property type="entry name" value="p450"/>
    <property type="match status" value="1"/>
</dbReference>
<keyword evidence="6 13" id="KW-0479">Metal-binding</keyword>
<keyword evidence="5 13" id="KW-0349">Heme</keyword>
<evidence type="ECO:0000256" key="2">
    <source>
        <dbReference type="ARBA" id="ARBA00004174"/>
    </source>
</evidence>
<dbReference type="PROSITE" id="PS00086">
    <property type="entry name" value="CYTOCHROME_P450"/>
    <property type="match status" value="1"/>
</dbReference>
<keyword evidence="9 14" id="KW-0560">Oxidoreductase</keyword>
<evidence type="ECO:0000256" key="13">
    <source>
        <dbReference type="PIRSR" id="PIRSR602401-1"/>
    </source>
</evidence>
<dbReference type="SUPFAM" id="SSF48264">
    <property type="entry name" value="Cytochrome P450"/>
    <property type="match status" value="1"/>
</dbReference>
<reference evidence="15" key="2">
    <citation type="submission" date="2021-09" db="EMBL/GenBank/DDBJ databases">
        <authorList>
            <person name="Jia N."/>
            <person name="Wang J."/>
            <person name="Shi W."/>
            <person name="Du L."/>
            <person name="Sun Y."/>
            <person name="Zhan W."/>
            <person name="Jiang J."/>
            <person name="Wang Q."/>
            <person name="Zhang B."/>
            <person name="Ji P."/>
            <person name="Sakyi L.B."/>
            <person name="Cui X."/>
            <person name="Yuan T."/>
            <person name="Jiang B."/>
            <person name="Yang W."/>
            <person name="Lam T.T.-Y."/>
            <person name="Chang Q."/>
            <person name="Ding S."/>
            <person name="Wang X."/>
            <person name="Zhu J."/>
            <person name="Ruan X."/>
            <person name="Zhao L."/>
            <person name="Wei J."/>
            <person name="Que T."/>
            <person name="Du C."/>
            <person name="Cheng J."/>
            <person name="Dai P."/>
            <person name="Han X."/>
            <person name="Huang E."/>
            <person name="Gao Y."/>
            <person name="Liu J."/>
            <person name="Shao H."/>
            <person name="Ye R."/>
            <person name="Li L."/>
            <person name="Wei W."/>
            <person name="Wang X."/>
            <person name="Wang C."/>
            <person name="Huo Q."/>
            <person name="Li W."/>
            <person name="Guo W."/>
            <person name="Chen H."/>
            <person name="Chen S."/>
            <person name="Zhou L."/>
            <person name="Zhou L."/>
            <person name="Ni X."/>
            <person name="Tian J."/>
            <person name="Zhou Y."/>
            <person name="Sheng Y."/>
            <person name="Liu T."/>
            <person name="Pan Y."/>
            <person name="Xia L."/>
            <person name="Li J."/>
            <person name="Zhao F."/>
            <person name="Cao W."/>
        </authorList>
    </citation>
    <scope>NUCLEOTIDE SEQUENCE</scope>
    <source>
        <strain evidence="15">Rsan-2018</strain>
        <tissue evidence="15">Larvae</tissue>
    </source>
</reference>
<dbReference type="GO" id="GO:0020037">
    <property type="term" value="F:heme binding"/>
    <property type="evidence" value="ECO:0007669"/>
    <property type="project" value="InterPro"/>
</dbReference>
<evidence type="ECO:0008006" key="17">
    <source>
        <dbReference type="Google" id="ProtNLM"/>
    </source>
</evidence>
<keyword evidence="8" id="KW-0492">Microsome</keyword>
<evidence type="ECO:0000256" key="11">
    <source>
        <dbReference type="ARBA" id="ARBA00023033"/>
    </source>
</evidence>
<reference evidence="15" key="1">
    <citation type="journal article" date="2020" name="Cell">
        <title>Large-Scale Comparative Analyses of Tick Genomes Elucidate Their Genetic Diversity and Vector Capacities.</title>
        <authorList>
            <consortium name="Tick Genome and Microbiome Consortium (TIGMIC)"/>
            <person name="Jia N."/>
            <person name="Wang J."/>
            <person name="Shi W."/>
            <person name="Du L."/>
            <person name="Sun Y."/>
            <person name="Zhan W."/>
            <person name="Jiang J.F."/>
            <person name="Wang Q."/>
            <person name="Zhang B."/>
            <person name="Ji P."/>
            <person name="Bell-Sakyi L."/>
            <person name="Cui X.M."/>
            <person name="Yuan T.T."/>
            <person name="Jiang B.G."/>
            <person name="Yang W.F."/>
            <person name="Lam T.T."/>
            <person name="Chang Q.C."/>
            <person name="Ding S.J."/>
            <person name="Wang X.J."/>
            <person name="Zhu J.G."/>
            <person name="Ruan X.D."/>
            <person name="Zhao L."/>
            <person name="Wei J.T."/>
            <person name="Ye R.Z."/>
            <person name="Que T.C."/>
            <person name="Du C.H."/>
            <person name="Zhou Y.H."/>
            <person name="Cheng J.X."/>
            <person name="Dai P.F."/>
            <person name="Guo W.B."/>
            <person name="Han X.H."/>
            <person name="Huang E.J."/>
            <person name="Li L.F."/>
            <person name="Wei W."/>
            <person name="Gao Y.C."/>
            <person name="Liu J.Z."/>
            <person name="Shao H.Z."/>
            <person name="Wang X."/>
            <person name="Wang C.C."/>
            <person name="Yang T.C."/>
            <person name="Huo Q.B."/>
            <person name="Li W."/>
            <person name="Chen H.Y."/>
            <person name="Chen S.E."/>
            <person name="Zhou L.G."/>
            <person name="Ni X.B."/>
            <person name="Tian J.H."/>
            <person name="Sheng Y."/>
            <person name="Liu T."/>
            <person name="Pan Y.S."/>
            <person name="Xia L.Y."/>
            <person name="Li J."/>
            <person name="Zhao F."/>
            <person name="Cao W.C."/>
        </authorList>
    </citation>
    <scope>NUCLEOTIDE SEQUENCE</scope>
    <source>
        <strain evidence="15">Rsan-2018</strain>
    </source>
</reference>
<dbReference type="PANTHER" id="PTHR24292:SF102">
    <property type="entry name" value="CYTOCHROME P450 FAMILY-RELATED"/>
    <property type="match status" value="1"/>
</dbReference>
<dbReference type="InterPro" id="IPR050476">
    <property type="entry name" value="Insect_CytP450_Detox"/>
</dbReference>
<dbReference type="GO" id="GO:0004497">
    <property type="term" value="F:monooxygenase activity"/>
    <property type="evidence" value="ECO:0007669"/>
    <property type="project" value="UniProtKB-KW"/>
</dbReference>
<evidence type="ECO:0000256" key="10">
    <source>
        <dbReference type="ARBA" id="ARBA00023004"/>
    </source>
</evidence>
<dbReference type="InterPro" id="IPR001128">
    <property type="entry name" value="Cyt_P450"/>
</dbReference>
<comment type="cofactor">
    <cofactor evidence="1 13">
        <name>heme</name>
        <dbReference type="ChEBI" id="CHEBI:30413"/>
    </cofactor>
</comment>
<dbReference type="GO" id="GO:0005506">
    <property type="term" value="F:iron ion binding"/>
    <property type="evidence" value="ECO:0007669"/>
    <property type="project" value="InterPro"/>
</dbReference>
<dbReference type="PRINTS" id="PR00463">
    <property type="entry name" value="EP450I"/>
</dbReference>
<dbReference type="InterPro" id="IPR036396">
    <property type="entry name" value="Cyt_P450_sf"/>
</dbReference>
<name>A0A9D4TAZ4_RHISA</name>
<comment type="subcellular location">
    <subcellularLocation>
        <location evidence="3">Endoplasmic reticulum membrane</location>
        <topology evidence="3">Peripheral membrane protein</topology>
    </subcellularLocation>
    <subcellularLocation>
        <location evidence="2">Microsome membrane</location>
        <topology evidence="2">Peripheral membrane protein</topology>
    </subcellularLocation>
</comment>
<evidence type="ECO:0000256" key="9">
    <source>
        <dbReference type="ARBA" id="ARBA00023002"/>
    </source>
</evidence>
<dbReference type="EMBL" id="JABSTV010001245">
    <property type="protein sequence ID" value="KAH7984144.1"/>
    <property type="molecule type" value="Genomic_DNA"/>
</dbReference>
<evidence type="ECO:0000256" key="3">
    <source>
        <dbReference type="ARBA" id="ARBA00004406"/>
    </source>
</evidence>
<dbReference type="Gene3D" id="1.10.630.10">
    <property type="entry name" value="Cytochrome P450"/>
    <property type="match status" value="1"/>
</dbReference>
<dbReference type="InterPro" id="IPR002401">
    <property type="entry name" value="Cyt_P450_E_grp-I"/>
</dbReference>
<protein>
    <recommendedName>
        <fullName evidence="17">Cytochrome P450</fullName>
    </recommendedName>
</protein>
<evidence type="ECO:0000256" key="12">
    <source>
        <dbReference type="ARBA" id="ARBA00023136"/>
    </source>
</evidence>
<accession>A0A9D4TAZ4</accession>
<keyword evidence="11 14" id="KW-0503">Monooxygenase</keyword>
<dbReference type="GO" id="GO:0016705">
    <property type="term" value="F:oxidoreductase activity, acting on paired donors, with incorporation or reduction of molecular oxygen"/>
    <property type="evidence" value="ECO:0007669"/>
    <property type="project" value="InterPro"/>
</dbReference>
<gene>
    <name evidence="15" type="ORF">HPB52_017461</name>
</gene>
<evidence type="ECO:0000313" key="16">
    <source>
        <dbReference type="Proteomes" id="UP000821837"/>
    </source>
</evidence>
<dbReference type="Proteomes" id="UP000821837">
    <property type="component" value="Chromosome 1"/>
</dbReference>
<keyword evidence="12" id="KW-0472">Membrane</keyword>
<dbReference type="VEuPathDB" id="VectorBase:RSAN_038065"/>
<evidence type="ECO:0000256" key="1">
    <source>
        <dbReference type="ARBA" id="ARBA00001971"/>
    </source>
</evidence>
<dbReference type="GO" id="GO:0005789">
    <property type="term" value="C:endoplasmic reticulum membrane"/>
    <property type="evidence" value="ECO:0007669"/>
    <property type="project" value="UniProtKB-SubCell"/>
</dbReference>
<keyword evidence="7" id="KW-0256">Endoplasmic reticulum</keyword>
<organism evidence="15 16">
    <name type="scientific">Rhipicephalus sanguineus</name>
    <name type="common">Brown dog tick</name>
    <name type="synonym">Ixodes sanguineus</name>
    <dbReference type="NCBI Taxonomy" id="34632"/>
    <lineage>
        <taxon>Eukaryota</taxon>
        <taxon>Metazoa</taxon>
        <taxon>Ecdysozoa</taxon>
        <taxon>Arthropoda</taxon>
        <taxon>Chelicerata</taxon>
        <taxon>Arachnida</taxon>
        <taxon>Acari</taxon>
        <taxon>Parasitiformes</taxon>
        <taxon>Ixodida</taxon>
        <taxon>Ixodoidea</taxon>
        <taxon>Ixodidae</taxon>
        <taxon>Rhipicephalinae</taxon>
        <taxon>Rhipicephalus</taxon>
        <taxon>Rhipicephalus</taxon>
    </lineage>
</organism>
<feature type="binding site" description="axial binding residue" evidence="13">
    <location>
        <position position="57"/>
    </location>
    <ligand>
        <name>heme</name>
        <dbReference type="ChEBI" id="CHEBI:30413"/>
    </ligand>
    <ligandPart>
        <name>Fe</name>
        <dbReference type="ChEBI" id="CHEBI:18248"/>
    </ligandPart>
</feature>
<evidence type="ECO:0000256" key="6">
    <source>
        <dbReference type="ARBA" id="ARBA00022723"/>
    </source>
</evidence>
<evidence type="ECO:0000256" key="8">
    <source>
        <dbReference type="ARBA" id="ARBA00022848"/>
    </source>
</evidence>
<sequence>MKIPRGLSVMAAVSCIHQDPELWPEPEKFDPERFNSENKPNIHPISFQPFGKGPRDCLGRNFAVLEMKLILSKVLARFKLSVDEERHKDGLQLSSAFIASFVPNGVWMKLEES</sequence>
<evidence type="ECO:0000256" key="5">
    <source>
        <dbReference type="ARBA" id="ARBA00022617"/>
    </source>
</evidence>